<dbReference type="eggNOG" id="COG0517">
    <property type="taxonomic scope" value="Bacteria"/>
</dbReference>
<evidence type="ECO:0000256" key="2">
    <source>
        <dbReference type="PROSITE-ProRule" id="PRU00703"/>
    </source>
</evidence>
<keyword evidence="1 2" id="KW-0129">CBS domain</keyword>
<reference evidence="4 5" key="1">
    <citation type="submission" date="2013-09" db="EMBL/GenBank/DDBJ databases">
        <title>Whole genome shotgun sequence of Vibrio proteolyticus NBRC 13287.</title>
        <authorList>
            <person name="Isaki S."/>
            <person name="Hosoyama A."/>
            <person name="Numata M."/>
            <person name="Hashimoto M."/>
            <person name="Hosoyama Y."/>
            <person name="Tsuchikane K."/>
            <person name="Noguchi M."/>
            <person name="Hirakata S."/>
            <person name="Ichikawa N."/>
            <person name="Ohji S."/>
            <person name="Yamazoe A."/>
            <person name="Fujita N."/>
        </authorList>
    </citation>
    <scope>NUCLEOTIDE SEQUENCE [LARGE SCALE GENOMIC DNA]</scope>
    <source>
        <strain evidence="4 5">NBRC 13287</strain>
    </source>
</reference>
<sequence>MHIHEKQEATMIKVEDMMTRNPHTLLRSHSLADAKHMMEALDIRHIPVVDTERRLLGIITQRDILAAQDSSLQQVSDENSYTMNTPLVDVMHTSIMTVSPKAGLKQSAIYMQKHKVGCLPVVDKDELVGIITDSDFVAIAINLLELQEDSEPEEIQAFD</sequence>
<dbReference type="CDD" id="cd04584">
    <property type="entry name" value="CBS_pair_AcuB_like"/>
    <property type="match status" value="1"/>
</dbReference>
<feature type="domain" description="CBS" evidence="3">
    <location>
        <begin position="91"/>
        <end position="146"/>
    </location>
</feature>
<dbReference type="Gene3D" id="3.10.580.10">
    <property type="entry name" value="CBS-domain"/>
    <property type="match status" value="1"/>
</dbReference>
<evidence type="ECO:0000313" key="5">
    <source>
        <dbReference type="Proteomes" id="UP000016570"/>
    </source>
</evidence>
<name>U3A2N5_VIBPR</name>
<gene>
    <name evidence="4" type="ORF">VPR01S_10_01360</name>
</gene>
<dbReference type="InterPro" id="IPR046342">
    <property type="entry name" value="CBS_dom_sf"/>
</dbReference>
<evidence type="ECO:0000313" key="4">
    <source>
        <dbReference type="EMBL" id="GAD67940.1"/>
    </source>
</evidence>
<evidence type="ECO:0000259" key="3">
    <source>
        <dbReference type="PROSITE" id="PS51371"/>
    </source>
</evidence>
<dbReference type="InterPro" id="IPR051257">
    <property type="entry name" value="Diverse_CBS-Domain"/>
</dbReference>
<dbReference type="InterPro" id="IPR000644">
    <property type="entry name" value="CBS_dom"/>
</dbReference>
<dbReference type="Pfam" id="PF00571">
    <property type="entry name" value="CBS"/>
    <property type="match status" value="2"/>
</dbReference>
<dbReference type="SMART" id="SM00116">
    <property type="entry name" value="CBS"/>
    <property type="match status" value="2"/>
</dbReference>
<dbReference type="STRING" id="1219065.VPR01S_10_01360"/>
<dbReference type="PANTHER" id="PTHR43080:SF2">
    <property type="entry name" value="CBS DOMAIN-CONTAINING PROTEIN"/>
    <property type="match status" value="1"/>
</dbReference>
<organism evidence="4 5">
    <name type="scientific">Vibrio proteolyticus NBRC 13287</name>
    <dbReference type="NCBI Taxonomy" id="1219065"/>
    <lineage>
        <taxon>Bacteria</taxon>
        <taxon>Pseudomonadati</taxon>
        <taxon>Pseudomonadota</taxon>
        <taxon>Gammaproteobacteria</taxon>
        <taxon>Vibrionales</taxon>
        <taxon>Vibrionaceae</taxon>
        <taxon>Vibrio</taxon>
    </lineage>
</organism>
<keyword evidence="5" id="KW-1185">Reference proteome</keyword>
<dbReference type="PANTHER" id="PTHR43080">
    <property type="entry name" value="CBS DOMAIN-CONTAINING PROTEIN CBSX3, MITOCHONDRIAL"/>
    <property type="match status" value="1"/>
</dbReference>
<accession>U3A2N5</accession>
<dbReference type="Proteomes" id="UP000016570">
    <property type="component" value="Unassembled WGS sequence"/>
</dbReference>
<proteinExistence type="predicted"/>
<dbReference type="PROSITE" id="PS51371">
    <property type="entry name" value="CBS"/>
    <property type="match status" value="2"/>
</dbReference>
<dbReference type="EMBL" id="BATJ01000010">
    <property type="protein sequence ID" value="GAD67940.1"/>
    <property type="molecule type" value="Genomic_DNA"/>
</dbReference>
<dbReference type="AlphaFoldDB" id="U3A2N5"/>
<evidence type="ECO:0000256" key="1">
    <source>
        <dbReference type="ARBA" id="ARBA00023122"/>
    </source>
</evidence>
<dbReference type="SUPFAM" id="SSF54631">
    <property type="entry name" value="CBS-domain pair"/>
    <property type="match status" value="1"/>
</dbReference>
<protein>
    <recommendedName>
        <fullName evidence="3">CBS domain-containing protein</fullName>
    </recommendedName>
</protein>
<comment type="caution">
    <text evidence="4">The sequence shown here is derived from an EMBL/GenBank/DDBJ whole genome shotgun (WGS) entry which is preliminary data.</text>
</comment>
<feature type="domain" description="CBS" evidence="3">
    <location>
        <begin position="18"/>
        <end position="75"/>
    </location>
</feature>